<evidence type="ECO:0000313" key="1">
    <source>
        <dbReference type="EMBL" id="TVY08607.1"/>
    </source>
</evidence>
<organism evidence="1 2">
    <name type="scientific">Paenibacillus cremeus</name>
    <dbReference type="NCBI Taxonomy" id="2163881"/>
    <lineage>
        <taxon>Bacteria</taxon>
        <taxon>Bacillati</taxon>
        <taxon>Bacillota</taxon>
        <taxon>Bacilli</taxon>
        <taxon>Bacillales</taxon>
        <taxon>Paenibacillaceae</taxon>
        <taxon>Paenibacillus</taxon>
    </lineage>
</organism>
<dbReference type="InterPro" id="IPR050563">
    <property type="entry name" value="4-hydroxybenzoyl-CoA_TE"/>
</dbReference>
<dbReference type="PANTHER" id="PTHR31793:SF24">
    <property type="entry name" value="LONG-CHAIN ACYL-COA THIOESTERASE FADM"/>
    <property type="match status" value="1"/>
</dbReference>
<keyword evidence="2" id="KW-1185">Reference proteome</keyword>
<sequence>MRAIPYIQPDAQGWLAKFHFSIPIKVRYCETDMAGHLNNVSYFIYYEQGRVDYLEQLGLSDVLFNARTVSVTADLECQFLAQVLKKEPLMLYVRVAKLGRSSFDLEYALTESSTGQLKAVGRGAMVYIDKASEKSIPLPDVVREAIAKYEGASLGG</sequence>
<dbReference type="RefSeq" id="WP_144849188.1">
    <property type="nucleotide sequence ID" value="NZ_VNJI01000021.1"/>
</dbReference>
<dbReference type="CDD" id="cd00586">
    <property type="entry name" value="4HBT"/>
    <property type="match status" value="1"/>
</dbReference>
<dbReference type="GO" id="GO:0047617">
    <property type="term" value="F:fatty acyl-CoA hydrolase activity"/>
    <property type="evidence" value="ECO:0007669"/>
    <property type="project" value="TreeGrafter"/>
</dbReference>
<reference evidence="1 2" key="1">
    <citation type="submission" date="2019-07" db="EMBL/GenBank/DDBJ databases">
        <authorList>
            <person name="Kim J."/>
        </authorList>
    </citation>
    <scope>NUCLEOTIDE SEQUENCE [LARGE SCALE GENOMIC DNA]</scope>
    <source>
        <strain evidence="1 2">JC52</strain>
    </source>
</reference>
<comment type="caution">
    <text evidence="1">The sequence shown here is derived from an EMBL/GenBank/DDBJ whole genome shotgun (WGS) entry which is preliminary data.</text>
</comment>
<dbReference type="Proteomes" id="UP000317036">
    <property type="component" value="Unassembled WGS sequence"/>
</dbReference>
<dbReference type="Gene3D" id="3.10.129.10">
    <property type="entry name" value="Hotdog Thioesterase"/>
    <property type="match status" value="1"/>
</dbReference>
<dbReference type="Pfam" id="PF13279">
    <property type="entry name" value="4HBT_2"/>
    <property type="match status" value="1"/>
</dbReference>
<proteinExistence type="predicted"/>
<dbReference type="EMBL" id="VNJI01000021">
    <property type="protein sequence ID" value="TVY08607.1"/>
    <property type="molecule type" value="Genomic_DNA"/>
</dbReference>
<accession>A0A559K912</accession>
<gene>
    <name evidence="1" type="ORF">FPZ49_17400</name>
</gene>
<dbReference type="InterPro" id="IPR029069">
    <property type="entry name" value="HotDog_dom_sf"/>
</dbReference>
<protein>
    <submittedName>
        <fullName evidence="1">Acyl-CoA thioesterase</fullName>
    </submittedName>
</protein>
<evidence type="ECO:0000313" key="2">
    <source>
        <dbReference type="Proteomes" id="UP000317036"/>
    </source>
</evidence>
<dbReference type="AlphaFoldDB" id="A0A559K912"/>
<dbReference type="SUPFAM" id="SSF54637">
    <property type="entry name" value="Thioesterase/thiol ester dehydrase-isomerase"/>
    <property type="match status" value="1"/>
</dbReference>
<name>A0A559K912_9BACL</name>
<dbReference type="PANTHER" id="PTHR31793">
    <property type="entry name" value="4-HYDROXYBENZOYL-COA THIOESTERASE FAMILY MEMBER"/>
    <property type="match status" value="1"/>
</dbReference>
<dbReference type="OrthoDB" id="9799036at2"/>